<dbReference type="SMART" id="SM00769">
    <property type="entry name" value="WHy"/>
    <property type="match status" value="1"/>
</dbReference>
<dbReference type="EMBL" id="RDQH01000327">
    <property type="protein sequence ID" value="RXI07789.1"/>
    <property type="molecule type" value="Genomic_DNA"/>
</dbReference>
<dbReference type="PANTHER" id="PTHR31459">
    <property type="match status" value="1"/>
</dbReference>
<evidence type="ECO:0000259" key="2">
    <source>
        <dbReference type="SMART" id="SM00769"/>
    </source>
</evidence>
<dbReference type="SUPFAM" id="SSF117070">
    <property type="entry name" value="LEA14-like"/>
    <property type="match status" value="1"/>
</dbReference>
<protein>
    <recommendedName>
        <fullName evidence="2">Water stress and hypersensitive response domain-containing protein</fullName>
    </recommendedName>
</protein>
<dbReference type="GO" id="GO:0009269">
    <property type="term" value="P:response to desiccation"/>
    <property type="evidence" value="ECO:0007669"/>
    <property type="project" value="InterPro"/>
</dbReference>
<comment type="caution">
    <text evidence="3">The sequence shown here is derived from an EMBL/GenBank/DDBJ whole genome shotgun (WGS) entry which is preliminary data.</text>
</comment>
<sequence>MSGLVDKAKNYVAEKIANVPKPDASLTGVDFKKVSFDSADYIAKVAVNNPYPHPLPICEIKYTLKSIGNVIASGNMPDPGSIKASGTTVLEVPVKVPHSIIVTLVKDIARDWDIDYELDLALIIDLPLVGNITIPLNRKGEIKLPTLSEVIWGSKDEAAKEEALKQASKETKKETSK</sequence>
<organism evidence="3 4">
    <name type="scientific">Malus domestica</name>
    <name type="common">Apple</name>
    <name type="synonym">Pyrus malus</name>
    <dbReference type="NCBI Taxonomy" id="3750"/>
    <lineage>
        <taxon>Eukaryota</taxon>
        <taxon>Viridiplantae</taxon>
        <taxon>Streptophyta</taxon>
        <taxon>Embryophyta</taxon>
        <taxon>Tracheophyta</taxon>
        <taxon>Spermatophyta</taxon>
        <taxon>Magnoliopsida</taxon>
        <taxon>eudicotyledons</taxon>
        <taxon>Gunneridae</taxon>
        <taxon>Pentapetalae</taxon>
        <taxon>rosids</taxon>
        <taxon>fabids</taxon>
        <taxon>Rosales</taxon>
        <taxon>Rosaceae</taxon>
        <taxon>Amygdaloideae</taxon>
        <taxon>Maleae</taxon>
        <taxon>Malus</taxon>
    </lineage>
</organism>
<dbReference type="InterPro" id="IPR004864">
    <property type="entry name" value="LEA_2"/>
</dbReference>
<dbReference type="FunFam" id="2.60.40.1820:FF:000001">
    <property type="entry name" value="Desiccation protectant protein Lea14-like"/>
    <property type="match status" value="1"/>
</dbReference>
<dbReference type="InterPro" id="IPR045043">
    <property type="entry name" value="Lea14-like"/>
</dbReference>
<feature type="domain" description="Water stress and hypersensitive response" evidence="2">
    <location>
        <begin position="24"/>
        <end position="141"/>
    </location>
</feature>
<dbReference type="AlphaFoldDB" id="A0A498KHZ1"/>
<proteinExistence type="inferred from homology"/>
<dbReference type="Gene3D" id="2.60.40.1820">
    <property type="match status" value="1"/>
</dbReference>
<keyword evidence="4" id="KW-1185">Reference proteome</keyword>
<evidence type="ECO:0000313" key="4">
    <source>
        <dbReference type="Proteomes" id="UP000290289"/>
    </source>
</evidence>
<comment type="similarity">
    <text evidence="1">Belongs to the LEA type 2 family.</text>
</comment>
<dbReference type="SMR" id="A0A498KHZ1"/>
<dbReference type="Proteomes" id="UP000290289">
    <property type="component" value="Chromosome 1"/>
</dbReference>
<reference evidence="3 4" key="1">
    <citation type="submission" date="2018-10" db="EMBL/GenBank/DDBJ databases">
        <title>A high-quality apple genome assembly.</title>
        <authorList>
            <person name="Hu J."/>
        </authorList>
    </citation>
    <scope>NUCLEOTIDE SEQUENCE [LARGE SCALE GENOMIC DNA]</scope>
    <source>
        <strain evidence="4">cv. HFTH1</strain>
        <tissue evidence="3">Young leaf</tissue>
    </source>
</reference>
<accession>A0A498KHZ1</accession>
<evidence type="ECO:0000256" key="1">
    <source>
        <dbReference type="ARBA" id="ARBA00005960"/>
    </source>
</evidence>
<gene>
    <name evidence="3" type="ORF">DVH24_009820</name>
</gene>
<dbReference type="Pfam" id="PF03168">
    <property type="entry name" value="LEA_2"/>
    <property type="match status" value="1"/>
</dbReference>
<evidence type="ECO:0000313" key="3">
    <source>
        <dbReference type="EMBL" id="RXI07789.1"/>
    </source>
</evidence>
<name>A0A498KHZ1_MALDO</name>
<dbReference type="GO" id="GO:0005829">
    <property type="term" value="C:cytosol"/>
    <property type="evidence" value="ECO:0007669"/>
    <property type="project" value="TreeGrafter"/>
</dbReference>
<dbReference type="PANTHER" id="PTHR31459:SF19">
    <property type="entry name" value="DESICCATION-RELATED PROTEIN LEA14-RELATED"/>
    <property type="match status" value="1"/>
</dbReference>
<dbReference type="InterPro" id="IPR013990">
    <property type="entry name" value="WHy-dom"/>
</dbReference>
<dbReference type="STRING" id="3750.A0A498KHZ1"/>